<dbReference type="Proteomes" id="UP000232722">
    <property type="component" value="Unassembled WGS sequence"/>
</dbReference>
<sequence>MQNAEILENFEELKKNMAETSLTNGLVIQDLENTIRNLEADVTAKERIILEKSEANNMLWEKIKALETKEENLTSQATNMEIDNKTQKKKKRPNKKRKRARSIAKTGTITDMVIDIGDKDKDHLEKHFAEKSRDITFYDIPAYWSDDEILGLLNANVGVVEFISFKRCHKYKTVRMTLRFSKAYEKIYKEGGVNVSLTRNNDRTYYIRMFDSHLPYRKFKEKFRWQAIKRLEDDVQNDDILVIKDMVKAFHAFFGKIIRVTDLMSAINKSIEKFNTESGLWIKKENDYINEKGELQEVNRRYTYKKNVSRSNGFRGEWDQQGFSHAYPARSRRHNQTY</sequence>
<gene>
    <name evidence="2" type="ORF">RhiirA5_469215</name>
</gene>
<comment type="caution">
    <text evidence="2">The sequence shown here is derived from an EMBL/GenBank/DDBJ whole genome shotgun (WGS) entry which is preliminary data.</text>
</comment>
<evidence type="ECO:0000256" key="1">
    <source>
        <dbReference type="SAM" id="MobiDB-lite"/>
    </source>
</evidence>
<proteinExistence type="predicted"/>
<name>A0A2N0NR48_9GLOM</name>
<dbReference type="VEuPathDB" id="FungiDB:RhiirFUN_000775"/>
<reference evidence="2 3" key="2">
    <citation type="submission" date="2017-09" db="EMBL/GenBank/DDBJ databases">
        <title>Extensive intraspecific genome diversity in a model arbuscular mycorrhizal fungus.</title>
        <authorList>
            <person name="Chen E.C."/>
            <person name="Morin E."/>
            <person name="Beaudet D."/>
            <person name="Noel J."/>
            <person name="Ndikumana S."/>
            <person name="Charron P."/>
            <person name="St-Onge C."/>
            <person name="Giorgi J."/>
            <person name="Grigoriev I.V."/>
            <person name="Roux C."/>
            <person name="Martin F.M."/>
            <person name="Corradi N."/>
        </authorList>
    </citation>
    <scope>NUCLEOTIDE SEQUENCE [LARGE SCALE GENOMIC DNA]</scope>
    <source>
        <strain evidence="2 3">A5</strain>
    </source>
</reference>
<feature type="compositionally biased region" description="Basic residues" evidence="1">
    <location>
        <begin position="87"/>
        <end position="102"/>
    </location>
</feature>
<dbReference type="VEuPathDB" id="FungiDB:FUN_002276"/>
<dbReference type="EMBL" id="LLXJ01003464">
    <property type="protein sequence ID" value="PKB97039.1"/>
    <property type="molecule type" value="Genomic_DNA"/>
</dbReference>
<dbReference type="VEuPathDB" id="FungiDB:RhiirA1_455123"/>
<organism evidence="2 3">
    <name type="scientific">Rhizophagus irregularis</name>
    <dbReference type="NCBI Taxonomy" id="588596"/>
    <lineage>
        <taxon>Eukaryota</taxon>
        <taxon>Fungi</taxon>
        <taxon>Fungi incertae sedis</taxon>
        <taxon>Mucoromycota</taxon>
        <taxon>Glomeromycotina</taxon>
        <taxon>Glomeromycetes</taxon>
        <taxon>Glomerales</taxon>
        <taxon>Glomeraceae</taxon>
        <taxon>Rhizophagus</taxon>
    </lineage>
</organism>
<evidence type="ECO:0000313" key="3">
    <source>
        <dbReference type="Proteomes" id="UP000232722"/>
    </source>
</evidence>
<accession>A0A2N0NR48</accession>
<protein>
    <submittedName>
        <fullName evidence="2">Uncharacterized protein</fullName>
    </submittedName>
</protein>
<dbReference type="AlphaFoldDB" id="A0A2N0NR48"/>
<reference evidence="2 3" key="1">
    <citation type="submission" date="2016-04" db="EMBL/GenBank/DDBJ databases">
        <title>Genome analyses suggest a sexual origin of heterokaryosis in a supposedly ancient asexual fungus.</title>
        <authorList>
            <person name="Ropars J."/>
            <person name="Sedzielewska K."/>
            <person name="Noel J."/>
            <person name="Charron P."/>
            <person name="Farinelli L."/>
            <person name="Marton T."/>
            <person name="Kruger M."/>
            <person name="Pelin A."/>
            <person name="Brachmann A."/>
            <person name="Corradi N."/>
        </authorList>
    </citation>
    <scope>NUCLEOTIDE SEQUENCE [LARGE SCALE GENOMIC DNA]</scope>
    <source>
        <strain evidence="2 3">A5</strain>
    </source>
</reference>
<evidence type="ECO:0000313" key="2">
    <source>
        <dbReference type="EMBL" id="PKB97039.1"/>
    </source>
</evidence>
<feature type="region of interest" description="Disordered" evidence="1">
    <location>
        <begin position="76"/>
        <end position="102"/>
    </location>
</feature>